<dbReference type="Pfam" id="PF17682">
    <property type="entry name" value="Tau95_N"/>
    <property type="match status" value="1"/>
</dbReference>
<dbReference type="GO" id="GO:0005634">
    <property type="term" value="C:nucleus"/>
    <property type="evidence" value="ECO:0007669"/>
    <property type="project" value="UniProtKB-SubCell"/>
</dbReference>
<evidence type="ECO:0000259" key="7">
    <source>
        <dbReference type="Pfam" id="PF17682"/>
    </source>
</evidence>
<keyword evidence="2" id="KW-0238">DNA-binding</keyword>
<evidence type="ECO:0000256" key="5">
    <source>
        <dbReference type="SAM" id="MobiDB-lite"/>
    </source>
</evidence>
<name>A0AAN8VGG2_9MAGN</name>
<sequence length="529" mass="60475">MGVIKDGAVSGVLPSSEAFAIHYPGYPSSTSRALQTLGGLDEICKARCSQSSKLELHFRPEDPYSHPAFGELQPSQSFLLRISKKGSLANGETISAAEDSESHHLSADIIARVSDGMADYQHVVAVHADVACRNKRRLAEVEHHADKTGIMDMDQEQLMILVPPFFSLKDVPQKIALKPSVAISSKKKQEEVVRFRWEVPKKFEWQKYIPEGSDQWKWLMAVSNLFDERPIWTKASLYERLLDQGFTDGDNMLRRLLFRTSYYFASGPFFRFRIRKGYDPRKDPESRIYQQIDVRSPLSLGSHCDSNPSNELKNRWGDICAFQAFPSKFQISLQLFELADDYIQQEIRKPPQQKTCSRATGWFSSNALNRFRLRIAMRFLSICPKAGAESLLKLYSERFEKSKRSCMLTKDLTVGEGQEQLCTELAGQEDKDEPLDDGDENEDDEIEDDNVEEELEAYEPLHHAEDFSSQSDSHQDGNNISKNYLQELFGSFPFSEANELGGQDYGVEDEEYEIYEQDSDENYLEDDDY</sequence>
<evidence type="ECO:0000256" key="3">
    <source>
        <dbReference type="ARBA" id="ARBA00023163"/>
    </source>
</evidence>
<evidence type="ECO:0000256" key="2">
    <source>
        <dbReference type="ARBA" id="ARBA00023125"/>
    </source>
</evidence>
<organism evidence="8 9">
    <name type="scientific">Dillenia turbinata</name>
    <dbReference type="NCBI Taxonomy" id="194707"/>
    <lineage>
        <taxon>Eukaryota</taxon>
        <taxon>Viridiplantae</taxon>
        <taxon>Streptophyta</taxon>
        <taxon>Embryophyta</taxon>
        <taxon>Tracheophyta</taxon>
        <taxon>Spermatophyta</taxon>
        <taxon>Magnoliopsida</taxon>
        <taxon>eudicotyledons</taxon>
        <taxon>Gunneridae</taxon>
        <taxon>Pentapetalae</taxon>
        <taxon>Dilleniales</taxon>
        <taxon>Dilleniaceae</taxon>
        <taxon>Dillenia</taxon>
    </lineage>
</organism>
<dbReference type="InterPro" id="IPR042536">
    <property type="entry name" value="TFIIIC_tauA_Sfc1"/>
</dbReference>
<comment type="caution">
    <text evidence="8">The sequence shown here is derived from an EMBL/GenBank/DDBJ whole genome shotgun (WGS) entry which is preliminary data.</text>
</comment>
<dbReference type="InterPro" id="IPR041499">
    <property type="entry name" value="Tfc1/Sfc1_N"/>
</dbReference>
<dbReference type="InterPro" id="IPR019136">
    <property type="entry name" value="TF_IIIC_su-5_HTH"/>
</dbReference>
<reference evidence="8 9" key="1">
    <citation type="submission" date="2023-12" db="EMBL/GenBank/DDBJ databases">
        <title>A high-quality genome assembly for Dillenia turbinata (Dilleniales).</title>
        <authorList>
            <person name="Chanderbali A."/>
        </authorList>
    </citation>
    <scope>NUCLEOTIDE SEQUENCE [LARGE SCALE GENOMIC DNA]</scope>
    <source>
        <strain evidence="8">LSX21</strain>
        <tissue evidence="8">Leaf</tissue>
    </source>
</reference>
<protein>
    <submittedName>
        <fullName evidence="8">Transcription factor IIIC subunit 5, HTH domain</fullName>
    </submittedName>
</protein>
<evidence type="ECO:0000256" key="1">
    <source>
        <dbReference type="ARBA" id="ARBA00004123"/>
    </source>
</evidence>
<dbReference type="Pfam" id="PF09734">
    <property type="entry name" value="Tau95"/>
    <property type="match status" value="1"/>
</dbReference>
<evidence type="ECO:0000256" key="4">
    <source>
        <dbReference type="ARBA" id="ARBA00023242"/>
    </source>
</evidence>
<keyword evidence="9" id="KW-1185">Reference proteome</keyword>
<dbReference type="GO" id="GO:0006384">
    <property type="term" value="P:transcription initiation at RNA polymerase III promoter"/>
    <property type="evidence" value="ECO:0007669"/>
    <property type="project" value="InterPro"/>
</dbReference>
<comment type="subcellular location">
    <subcellularLocation>
        <location evidence="1">Nucleus</location>
    </subcellularLocation>
</comment>
<dbReference type="EMBL" id="JBAMMX010000013">
    <property type="protein sequence ID" value="KAK6928942.1"/>
    <property type="molecule type" value="Genomic_DNA"/>
</dbReference>
<dbReference type="PANTHER" id="PTHR13230:SF5">
    <property type="entry name" value="GENERAL TRANSCRIPTION FACTOR 3C POLYPEPTIDE 5"/>
    <property type="match status" value="1"/>
</dbReference>
<feature type="compositionally biased region" description="Polar residues" evidence="5">
    <location>
        <begin position="467"/>
        <end position="482"/>
    </location>
</feature>
<feature type="compositionally biased region" description="Acidic residues" evidence="5">
    <location>
        <begin position="430"/>
        <end position="457"/>
    </location>
</feature>
<keyword evidence="4" id="KW-0539">Nucleus</keyword>
<feature type="domain" description="Transcription factor IIIC subunit Tfc1/Sfc1 triple barrel" evidence="7">
    <location>
        <begin position="20"/>
        <end position="122"/>
    </location>
</feature>
<dbReference type="Gene3D" id="3.30.200.160">
    <property type="entry name" value="TFIIIC, subcomplex tauA, subunit Sfc1, barrel domain"/>
    <property type="match status" value="1"/>
</dbReference>
<evidence type="ECO:0000313" key="8">
    <source>
        <dbReference type="EMBL" id="KAK6928942.1"/>
    </source>
</evidence>
<proteinExistence type="predicted"/>
<evidence type="ECO:0000313" key="9">
    <source>
        <dbReference type="Proteomes" id="UP001370490"/>
    </source>
</evidence>
<accession>A0AAN8VGG2</accession>
<dbReference type="GO" id="GO:0001002">
    <property type="term" value="F:RNA polymerase III type 1 promoter sequence-specific DNA binding"/>
    <property type="evidence" value="ECO:0007669"/>
    <property type="project" value="TreeGrafter"/>
</dbReference>
<keyword evidence="3" id="KW-0804">Transcription</keyword>
<dbReference type="PANTHER" id="PTHR13230">
    <property type="entry name" value="GENERAL TRANSCRIPTION FACTOR IIIC, POLYPEPTIDE 5"/>
    <property type="match status" value="1"/>
</dbReference>
<feature type="domain" description="Transcription factor IIIC subunit 5 HTH" evidence="6">
    <location>
        <begin position="167"/>
        <end position="295"/>
    </location>
</feature>
<feature type="region of interest" description="Disordered" evidence="5">
    <location>
        <begin position="425"/>
        <end position="482"/>
    </location>
</feature>
<dbReference type="GO" id="GO:0000127">
    <property type="term" value="C:transcription factor TFIIIC complex"/>
    <property type="evidence" value="ECO:0007669"/>
    <property type="project" value="InterPro"/>
</dbReference>
<dbReference type="GO" id="GO:0001003">
    <property type="term" value="F:RNA polymerase III type 2 promoter sequence-specific DNA binding"/>
    <property type="evidence" value="ECO:0007669"/>
    <property type="project" value="TreeGrafter"/>
</dbReference>
<gene>
    <name evidence="8" type="ORF">RJ641_005147</name>
</gene>
<dbReference type="InterPro" id="IPR040454">
    <property type="entry name" value="TF_IIIC_Tfc1/Sfc1"/>
</dbReference>
<dbReference type="AlphaFoldDB" id="A0AAN8VGG2"/>
<evidence type="ECO:0000259" key="6">
    <source>
        <dbReference type="Pfam" id="PF09734"/>
    </source>
</evidence>
<dbReference type="Proteomes" id="UP001370490">
    <property type="component" value="Unassembled WGS sequence"/>
</dbReference>